<evidence type="ECO:0000256" key="2">
    <source>
        <dbReference type="SAM" id="Phobius"/>
    </source>
</evidence>
<keyword evidence="2" id="KW-1133">Transmembrane helix</keyword>
<keyword evidence="2" id="KW-0812">Transmembrane</keyword>
<feature type="transmembrane region" description="Helical" evidence="2">
    <location>
        <begin position="181"/>
        <end position="207"/>
    </location>
</feature>
<reference evidence="3 4" key="1">
    <citation type="submission" date="2019-06" db="EMBL/GenBank/DDBJ databases">
        <authorList>
            <person name="Palmer J.M."/>
        </authorList>
    </citation>
    <scope>NUCLEOTIDE SEQUENCE [LARGE SCALE GENOMIC DNA]</scope>
    <source>
        <strain evidence="3 4">TWF102</strain>
    </source>
</reference>
<evidence type="ECO:0000313" key="4">
    <source>
        <dbReference type="Proteomes" id="UP000475325"/>
    </source>
</evidence>
<organism evidence="3 4">
    <name type="scientific">Orbilia oligospora</name>
    <name type="common">Nematode-trapping fungus</name>
    <name type="synonym">Arthrobotrys oligospora</name>
    <dbReference type="NCBI Taxonomy" id="2813651"/>
    <lineage>
        <taxon>Eukaryota</taxon>
        <taxon>Fungi</taxon>
        <taxon>Dikarya</taxon>
        <taxon>Ascomycota</taxon>
        <taxon>Pezizomycotina</taxon>
        <taxon>Orbiliomycetes</taxon>
        <taxon>Orbiliales</taxon>
        <taxon>Orbiliaceae</taxon>
        <taxon>Orbilia</taxon>
    </lineage>
</organism>
<feature type="compositionally biased region" description="Low complexity" evidence="1">
    <location>
        <begin position="252"/>
        <end position="270"/>
    </location>
</feature>
<sequence>MGMEDTWYDYYRGPSSAPSFSEKFTPQAPNLTITTASPAPLTPAPSAAFDQHAGLDYAPALLNSVWREDERRAAIKAKHGRERQLIGLILEVLCQIAGFTCAIVFGIWAVKSYNVSVVALKVQTVANQLALRSLCADDLTLTNGPHPELCTRVLLANPENLWDAGYMSDPMIGTGIAVPKLSLGGIVGIVIGSVAAILVCNIIWAVWRRRSMIMQLNSHVGTDLANLEAGNGSGLTPHGTIPQLYMNAKSKSSAGTSSTGSTSTVAVSSTPYSGNPLTPSTTPSTKKQWTQPSHVLQIY</sequence>
<protein>
    <submittedName>
        <fullName evidence="3">Uncharacterized protein</fullName>
    </submittedName>
</protein>
<feature type="transmembrane region" description="Helical" evidence="2">
    <location>
        <begin position="85"/>
        <end position="110"/>
    </location>
</feature>
<gene>
    <name evidence="3" type="ORF">TWF102_005446</name>
</gene>
<comment type="caution">
    <text evidence="3">The sequence shown here is derived from an EMBL/GenBank/DDBJ whole genome shotgun (WGS) entry which is preliminary data.</text>
</comment>
<keyword evidence="2" id="KW-0472">Membrane</keyword>
<proteinExistence type="predicted"/>
<evidence type="ECO:0000256" key="1">
    <source>
        <dbReference type="SAM" id="MobiDB-lite"/>
    </source>
</evidence>
<name>A0A7C8JF98_ORBOL</name>
<feature type="compositionally biased region" description="Low complexity" evidence="1">
    <location>
        <begin position="278"/>
        <end position="291"/>
    </location>
</feature>
<dbReference type="EMBL" id="WIQW01000028">
    <property type="protein sequence ID" value="KAF3099471.1"/>
    <property type="molecule type" value="Genomic_DNA"/>
</dbReference>
<evidence type="ECO:0000313" key="3">
    <source>
        <dbReference type="EMBL" id="KAF3099471.1"/>
    </source>
</evidence>
<accession>A0A7C8JF98</accession>
<feature type="region of interest" description="Disordered" evidence="1">
    <location>
        <begin position="252"/>
        <end position="299"/>
    </location>
</feature>
<dbReference type="Proteomes" id="UP000475325">
    <property type="component" value="Unassembled WGS sequence"/>
</dbReference>
<dbReference type="AlphaFoldDB" id="A0A7C8JF98"/>